<comment type="caution">
    <text evidence="1">The sequence shown here is derived from an EMBL/GenBank/DDBJ whole genome shotgun (WGS) entry which is preliminary data.</text>
</comment>
<proteinExistence type="predicted"/>
<name>A0ACC1CU07_9NEOP</name>
<keyword evidence="2" id="KW-1185">Reference proteome</keyword>
<protein>
    <submittedName>
        <fullName evidence="1">Uncharacterized protein</fullName>
    </submittedName>
</protein>
<organism evidence="1 2">
    <name type="scientific">Dendrolimus kikuchii</name>
    <dbReference type="NCBI Taxonomy" id="765133"/>
    <lineage>
        <taxon>Eukaryota</taxon>
        <taxon>Metazoa</taxon>
        <taxon>Ecdysozoa</taxon>
        <taxon>Arthropoda</taxon>
        <taxon>Hexapoda</taxon>
        <taxon>Insecta</taxon>
        <taxon>Pterygota</taxon>
        <taxon>Neoptera</taxon>
        <taxon>Endopterygota</taxon>
        <taxon>Lepidoptera</taxon>
        <taxon>Glossata</taxon>
        <taxon>Ditrysia</taxon>
        <taxon>Bombycoidea</taxon>
        <taxon>Lasiocampidae</taxon>
        <taxon>Dendrolimus</taxon>
    </lineage>
</organism>
<dbReference type="Proteomes" id="UP000824533">
    <property type="component" value="Linkage Group LG16"/>
</dbReference>
<accession>A0ACC1CU07</accession>
<evidence type="ECO:0000313" key="2">
    <source>
        <dbReference type="Proteomes" id="UP000824533"/>
    </source>
</evidence>
<evidence type="ECO:0000313" key="1">
    <source>
        <dbReference type="EMBL" id="KAJ0175082.1"/>
    </source>
</evidence>
<reference evidence="1 2" key="1">
    <citation type="journal article" date="2021" name="Front. Genet.">
        <title>Chromosome-Level Genome Assembly Reveals Significant Gene Expansion in the Toll and IMD Signaling Pathways of Dendrolimus kikuchii.</title>
        <authorList>
            <person name="Zhou J."/>
            <person name="Wu P."/>
            <person name="Xiong Z."/>
            <person name="Liu N."/>
            <person name="Zhao N."/>
            <person name="Ji M."/>
            <person name="Qiu Y."/>
            <person name="Yang B."/>
        </authorList>
    </citation>
    <scope>NUCLEOTIDE SEQUENCE [LARGE SCALE GENOMIC DNA]</scope>
    <source>
        <strain evidence="1">Ann1</strain>
    </source>
</reference>
<dbReference type="EMBL" id="CM034402">
    <property type="protein sequence ID" value="KAJ0175082.1"/>
    <property type="molecule type" value="Genomic_DNA"/>
</dbReference>
<sequence>MSISIQLSVYNCIEKIYENACVINNGSDISKAFNNFFIKSSNSSSNVNTHTDFISIASSIFLEPTSADELSKIIQSLNNTKSVGYDDIPTWLIKRCVLIISPVLSHIINLSLTEGSFPEKLKISIVKPLHKRGDRMQMENYRPITIIPILSEIFEKAMLRRLMNFADKFNIFTPNQHGFRKGSSTTLAIFKLIKTSIEALSNTEHIASLYLDMSKAFDLVHHDKLLTKLYKYGIRGSAWDWCKSYLENRRQCTETMNMLWSRLIACRSDYKLNSTGVPQGSILGPIMFLLYINDLPNL</sequence>
<gene>
    <name evidence="1" type="ORF">K1T71_009223</name>
</gene>